<dbReference type="EMBL" id="CP127527">
    <property type="protein sequence ID" value="XRI77677.1"/>
    <property type="molecule type" value="Genomic_DNA"/>
</dbReference>
<proteinExistence type="predicted"/>
<organism evidence="1 2">
    <name type="scientific">Acidithiobacillus sulfuriphilus</name>
    <dbReference type="NCBI Taxonomy" id="1867749"/>
    <lineage>
        <taxon>Bacteria</taxon>
        <taxon>Pseudomonadati</taxon>
        <taxon>Pseudomonadota</taxon>
        <taxon>Acidithiobacillia</taxon>
        <taxon>Acidithiobacillales</taxon>
        <taxon>Acidithiobacillaceae</taxon>
        <taxon>Acidithiobacillus</taxon>
    </lineage>
</organism>
<accession>A0ACD5HPW4</accession>
<dbReference type="Proteomes" id="UP000271650">
    <property type="component" value="Chromosome"/>
</dbReference>
<protein>
    <submittedName>
        <fullName evidence="1">Phosphopantetheine-binding protein</fullName>
    </submittedName>
</protein>
<keyword evidence="2" id="KW-1185">Reference proteome</keyword>
<evidence type="ECO:0000313" key="1">
    <source>
        <dbReference type="EMBL" id="XRI77677.1"/>
    </source>
</evidence>
<reference evidence="1 2" key="1">
    <citation type="journal article" date="2019" name="Int. J. Syst. Evol. Microbiol.">
        <title>Acidithiobacillus sulfuriphilus sp. nov.: an extremely acidophilic sulfur-oxidizing chemolithotroph isolated from a neutral pH environment.</title>
        <authorList>
            <person name="Falagan C."/>
            <person name="Moya-Beltran A."/>
            <person name="Castro M."/>
            <person name="Quatrini R."/>
            <person name="Johnson D.B."/>
        </authorList>
    </citation>
    <scope>NUCLEOTIDE SEQUENCE [LARGE SCALE GENOMIC DNA]</scope>
    <source>
        <strain evidence="1 2">CJ-2</strain>
    </source>
</reference>
<sequence>MDTLVLLLEAPGCAAQGISLPNIQSNIEQGRLSNMYGLTPQELELSALIIEALNLPVNPQEVDPEAPLYGGTLGLDSIDLLEISMVISKQYGFMISSDSDNKIEIFSCLRNLCTYVQMHKVK</sequence>
<gene>
    <name evidence="1" type="ORF">EC580_003095</name>
</gene>
<evidence type="ECO:0000313" key="2">
    <source>
        <dbReference type="Proteomes" id="UP000271650"/>
    </source>
</evidence>
<name>A0ACD5HPW4_9PROT</name>